<reference evidence="6" key="1">
    <citation type="submission" date="2021-01" db="EMBL/GenBank/DDBJ databases">
        <title>Metabolic potential, ecology and presence of endohyphal bacteria is reflected in genomic diversity of Mucoromycotina.</title>
        <authorList>
            <person name="Muszewska A."/>
            <person name="Okrasinska A."/>
            <person name="Steczkiewicz K."/>
            <person name="Drgas O."/>
            <person name="Orlowska M."/>
            <person name="Perlinska-Lenart U."/>
            <person name="Aleksandrzak-Piekarczyk T."/>
            <person name="Szatraj K."/>
            <person name="Zielenkiewicz U."/>
            <person name="Pilsyk S."/>
            <person name="Malc E."/>
            <person name="Mieczkowski P."/>
            <person name="Kruszewska J.S."/>
            <person name="Biernat P."/>
            <person name="Pawlowska J."/>
        </authorList>
    </citation>
    <scope>NUCLEOTIDE SEQUENCE</scope>
    <source>
        <strain evidence="6">WA0000018081</strain>
    </source>
</reference>
<feature type="domain" description="Pseudouridine synthase I TruA alpha/beta" evidence="5">
    <location>
        <begin position="107"/>
        <end position="212"/>
    </location>
</feature>
<accession>A0A8H7SH52</accession>
<dbReference type="SUPFAM" id="SSF55120">
    <property type="entry name" value="Pseudouridine synthase"/>
    <property type="match status" value="1"/>
</dbReference>
<comment type="similarity">
    <text evidence="1">Belongs to the tRNA pseudouridine synthase TruA family.</text>
</comment>
<dbReference type="PANTHER" id="PTHR11142:SF4">
    <property type="entry name" value="PSEUDOURIDYLATE SYNTHASE 1 HOMOLOG"/>
    <property type="match status" value="1"/>
</dbReference>
<evidence type="ECO:0000256" key="4">
    <source>
        <dbReference type="PIRSR" id="PIRSR641708-2"/>
    </source>
</evidence>
<evidence type="ECO:0000313" key="6">
    <source>
        <dbReference type="EMBL" id="KAG2228450.1"/>
    </source>
</evidence>
<keyword evidence="3" id="KW-0413">Isomerase</keyword>
<evidence type="ECO:0000259" key="5">
    <source>
        <dbReference type="Pfam" id="PF01416"/>
    </source>
</evidence>
<dbReference type="GO" id="GO:0031119">
    <property type="term" value="P:tRNA pseudouridine synthesis"/>
    <property type="evidence" value="ECO:0007669"/>
    <property type="project" value="InterPro"/>
</dbReference>
<dbReference type="Proteomes" id="UP000613177">
    <property type="component" value="Unassembled WGS sequence"/>
</dbReference>
<dbReference type="GO" id="GO:0003723">
    <property type="term" value="F:RNA binding"/>
    <property type="evidence" value="ECO:0007669"/>
    <property type="project" value="InterPro"/>
</dbReference>
<dbReference type="CDD" id="cd02568">
    <property type="entry name" value="PseudoU_synth_PUS1_PUS2"/>
    <property type="match status" value="1"/>
</dbReference>
<dbReference type="GO" id="GO:0009982">
    <property type="term" value="F:pseudouridine synthase activity"/>
    <property type="evidence" value="ECO:0007669"/>
    <property type="project" value="InterPro"/>
</dbReference>
<evidence type="ECO:0000256" key="1">
    <source>
        <dbReference type="ARBA" id="ARBA00009375"/>
    </source>
</evidence>
<dbReference type="InterPro" id="IPR041708">
    <property type="entry name" value="PUS1/PUS2-like"/>
</dbReference>
<dbReference type="Gene3D" id="3.30.70.660">
    <property type="entry name" value="Pseudouridine synthase I, catalytic domain, C-terminal subdomain"/>
    <property type="match status" value="1"/>
</dbReference>
<dbReference type="InterPro" id="IPR020095">
    <property type="entry name" value="PsdUridine_synth_TruA_C"/>
</dbReference>
<evidence type="ECO:0000256" key="3">
    <source>
        <dbReference type="ARBA" id="ARBA00023235"/>
    </source>
</evidence>
<sequence length="290" mass="34062">MICQDKDLVEKLNAQLPNCIRIWGYVETQRTFHAKTKCDSRIYEYLLPSYTLKRLVEKKLKLEPESERDYKILTENGTMTRYISPTDQSVLSNFRVDQERLEKFKAAMSLFKGTHNFHNYTISRSFKDPASKRFMIDISVNDPMIIENTEWISVKLHGQSFMLHQIRKMISMAMLSVRTGTPLSLIPKTFEADKINIPKAPALGLLLERPVFQLYNNRMASNQIETFKKEFIYKEIFEHEKKNREFDTFLAAIDSHIDSTYQYFNTEGVIPEQCILKTKYSVQNNLVNEK</sequence>
<dbReference type="InterPro" id="IPR020097">
    <property type="entry name" value="PsdUridine_synth_TruA_a/b_dom"/>
</dbReference>
<dbReference type="InterPro" id="IPR001406">
    <property type="entry name" value="PsdUridine_synth_TruA"/>
</dbReference>
<protein>
    <recommendedName>
        <fullName evidence="5">Pseudouridine synthase I TruA alpha/beta domain-containing protein</fullName>
    </recommendedName>
</protein>
<dbReference type="PANTHER" id="PTHR11142">
    <property type="entry name" value="PSEUDOURIDYLATE SYNTHASE"/>
    <property type="match status" value="1"/>
</dbReference>
<comment type="caution">
    <text evidence="6">The sequence shown here is derived from an EMBL/GenBank/DDBJ whole genome shotgun (WGS) entry which is preliminary data.</text>
</comment>
<feature type="binding site" evidence="4">
    <location>
        <position position="43"/>
    </location>
    <ligand>
        <name>substrate</name>
    </ligand>
</feature>
<evidence type="ECO:0000313" key="7">
    <source>
        <dbReference type="Proteomes" id="UP000613177"/>
    </source>
</evidence>
<keyword evidence="7" id="KW-1185">Reference proteome</keyword>
<keyword evidence="2" id="KW-0819">tRNA processing</keyword>
<gene>
    <name evidence="6" type="ORF">INT48_003141</name>
</gene>
<dbReference type="Pfam" id="PF01416">
    <property type="entry name" value="PseudoU_synth_1"/>
    <property type="match status" value="1"/>
</dbReference>
<proteinExistence type="inferred from homology"/>
<dbReference type="GO" id="GO:0005634">
    <property type="term" value="C:nucleus"/>
    <property type="evidence" value="ECO:0007669"/>
    <property type="project" value="TreeGrafter"/>
</dbReference>
<organism evidence="6 7">
    <name type="scientific">Thamnidium elegans</name>
    <dbReference type="NCBI Taxonomy" id="101142"/>
    <lineage>
        <taxon>Eukaryota</taxon>
        <taxon>Fungi</taxon>
        <taxon>Fungi incertae sedis</taxon>
        <taxon>Mucoromycota</taxon>
        <taxon>Mucoromycotina</taxon>
        <taxon>Mucoromycetes</taxon>
        <taxon>Mucorales</taxon>
        <taxon>Mucorineae</taxon>
        <taxon>Mucoraceae</taxon>
        <taxon>Thamnidium</taxon>
    </lineage>
</organism>
<dbReference type="AlphaFoldDB" id="A0A8H7SH52"/>
<evidence type="ECO:0000256" key="2">
    <source>
        <dbReference type="ARBA" id="ARBA00022694"/>
    </source>
</evidence>
<dbReference type="InterPro" id="IPR020103">
    <property type="entry name" value="PsdUridine_synth_cat_dom_sf"/>
</dbReference>
<dbReference type="GO" id="GO:1990481">
    <property type="term" value="P:mRNA pseudouridine synthesis"/>
    <property type="evidence" value="ECO:0007669"/>
    <property type="project" value="TreeGrafter"/>
</dbReference>
<name>A0A8H7SH52_9FUNG</name>
<dbReference type="EMBL" id="JAEPRE010000467">
    <property type="protein sequence ID" value="KAG2228450.1"/>
    <property type="molecule type" value="Genomic_DNA"/>
</dbReference>